<name>A0A9D2B374_9FIRM</name>
<evidence type="ECO:0000313" key="5">
    <source>
        <dbReference type="Proteomes" id="UP000886817"/>
    </source>
</evidence>
<accession>A0A9D2B374</accession>
<comment type="caution">
    <text evidence="4">The sequence shown here is derived from an EMBL/GenBank/DDBJ whole genome shotgun (WGS) entry which is preliminary data.</text>
</comment>
<dbReference type="Pfam" id="PF07726">
    <property type="entry name" value="AAA_3"/>
    <property type="match status" value="1"/>
</dbReference>
<reference evidence="4" key="1">
    <citation type="journal article" date="2021" name="PeerJ">
        <title>Extensive microbial diversity within the chicken gut microbiome revealed by metagenomics and culture.</title>
        <authorList>
            <person name="Gilroy R."/>
            <person name="Ravi A."/>
            <person name="Getino M."/>
            <person name="Pursley I."/>
            <person name="Horton D.L."/>
            <person name="Alikhan N.F."/>
            <person name="Baker D."/>
            <person name="Gharbi K."/>
            <person name="Hall N."/>
            <person name="Watson M."/>
            <person name="Adriaenssens E.M."/>
            <person name="Foster-Nyarko E."/>
            <person name="Jarju S."/>
            <person name="Secka A."/>
            <person name="Antonio M."/>
            <person name="Oren A."/>
            <person name="Chaudhuri R.R."/>
            <person name="La Ragione R."/>
            <person name="Hildebrand F."/>
            <person name="Pallen M.J."/>
        </authorList>
    </citation>
    <scope>NUCLEOTIDE SEQUENCE</scope>
    <source>
        <strain evidence="4">ChiSjej1B19-8411</strain>
    </source>
</reference>
<dbReference type="InterPro" id="IPR011703">
    <property type="entry name" value="ATPase_AAA-3"/>
</dbReference>
<evidence type="ECO:0000259" key="1">
    <source>
        <dbReference type="Pfam" id="PF01882"/>
    </source>
</evidence>
<dbReference type="InterPro" id="IPR002881">
    <property type="entry name" value="DUF58"/>
</dbReference>
<gene>
    <name evidence="4" type="ORF">IAA45_03740</name>
</gene>
<dbReference type="InterPro" id="IPR027417">
    <property type="entry name" value="P-loop_NTPase"/>
</dbReference>
<evidence type="ECO:0000259" key="2">
    <source>
        <dbReference type="Pfam" id="PF07726"/>
    </source>
</evidence>
<dbReference type="Gene3D" id="3.40.50.300">
    <property type="entry name" value="P-loop containing nucleotide triphosphate hydrolases"/>
    <property type="match status" value="1"/>
</dbReference>
<organism evidence="4 5">
    <name type="scientific">Candidatus Blautia gallistercoris</name>
    <dbReference type="NCBI Taxonomy" id="2838490"/>
    <lineage>
        <taxon>Bacteria</taxon>
        <taxon>Bacillati</taxon>
        <taxon>Bacillota</taxon>
        <taxon>Clostridia</taxon>
        <taxon>Lachnospirales</taxon>
        <taxon>Lachnospiraceae</taxon>
        <taxon>Blautia</taxon>
    </lineage>
</organism>
<dbReference type="AlphaFoldDB" id="A0A9D2B374"/>
<reference evidence="4" key="2">
    <citation type="submission" date="2021-04" db="EMBL/GenBank/DDBJ databases">
        <authorList>
            <person name="Gilroy R."/>
        </authorList>
    </citation>
    <scope>NUCLEOTIDE SEQUENCE</scope>
    <source>
        <strain evidence="4">ChiSjej1B19-8411</strain>
    </source>
</reference>
<dbReference type="PANTHER" id="PTHR42759">
    <property type="entry name" value="MOXR FAMILY PROTEIN"/>
    <property type="match status" value="1"/>
</dbReference>
<feature type="domain" description="ChlI/MoxR AAA lid" evidence="3">
    <location>
        <begin position="161"/>
        <end position="216"/>
    </location>
</feature>
<dbReference type="SUPFAM" id="SSF52540">
    <property type="entry name" value="P-loop containing nucleoside triphosphate hydrolases"/>
    <property type="match status" value="1"/>
</dbReference>
<dbReference type="GO" id="GO:0016887">
    <property type="term" value="F:ATP hydrolysis activity"/>
    <property type="evidence" value="ECO:0007669"/>
    <property type="project" value="InterPro"/>
</dbReference>
<feature type="domain" description="DUF58" evidence="1">
    <location>
        <begin position="287"/>
        <end position="328"/>
    </location>
</feature>
<protein>
    <submittedName>
        <fullName evidence="4">AAA family ATPase</fullName>
    </submittedName>
</protein>
<dbReference type="InterPro" id="IPR050764">
    <property type="entry name" value="CbbQ/NirQ/NorQ/GpvN"/>
</dbReference>
<dbReference type="InterPro" id="IPR041628">
    <property type="entry name" value="ChlI/MoxR_AAA_lid"/>
</dbReference>
<sequence>MDIHQKKIHAVMEQVNQVILGKETEVREMMLAFLADELNRTSPKTQSALLEVMEERKVSVEGETREVPRPFFVVATQNPFGSAGTQPLPEAQVDRFMISMTLGYPDFDSELAMAMEVGEIRPLDLVRPILNRPVLLEIQKEIHSIYIREKVYRYLLELITATRENPYLERGASPRATIALVKMARAAAWLEGRSYVTPADVKEQFPYVVSHRLRESIDGKMEQLKVYDYLALFSASRKIRQELTVAAFPNSQPMRMEYPEALWRADTDSREQVVNGRGDGTGEIRQLREYRPEDSWRHIHWNQSARTGRLWIKEYEEETNGMAVLGLEMQKEHRNSLSDMDCFYRLLSSMVLGFLQQSVRLCVYWFDSEKGCVREMEIFSQEQHRELLLQLYQLSAAEEGGTQEKEMLLRRGALYGSFFLLDTGLGWYKNGKLFHQFSGENLEQEIEQRVFTL</sequence>
<dbReference type="PANTHER" id="PTHR42759:SF1">
    <property type="entry name" value="MAGNESIUM-CHELATASE SUBUNIT CHLD"/>
    <property type="match status" value="1"/>
</dbReference>
<dbReference type="Pfam" id="PF01882">
    <property type="entry name" value="DUF58"/>
    <property type="match status" value="1"/>
</dbReference>
<dbReference type="Gene3D" id="1.10.8.80">
    <property type="entry name" value="Magnesium chelatase subunit I, C-Terminal domain"/>
    <property type="match status" value="1"/>
</dbReference>
<dbReference type="GO" id="GO:0005524">
    <property type="term" value="F:ATP binding"/>
    <property type="evidence" value="ECO:0007669"/>
    <property type="project" value="InterPro"/>
</dbReference>
<dbReference type="Pfam" id="PF17863">
    <property type="entry name" value="AAA_lid_2"/>
    <property type="match status" value="1"/>
</dbReference>
<evidence type="ECO:0000259" key="3">
    <source>
        <dbReference type="Pfam" id="PF17863"/>
    </source>
</evidence>
<dbReference type="Proteomes" id="UP000886817">
    <property type="component" value="Unassembled WGS sequence"/>
</dbReference>
<dbReference type="EMBL" id="DXEX01000086">
    <property type="protein sequence ID" value="HIX58811.1"/>
    <property type="molecule type" value="Genomic_DNA"/>
</dbReference>
<evidence type="ECO:0000313" key="4">
    <source>
        <dbReference type="EMBL" id="HIX58811.1"/>
    </source>
</evidence>
<feature type="domain" description="ATPase AAA-3" evidence="2">
    <location>
        <begin position="33"/>
        <end position="98"/>
    </location>
</feature>
<proteinExistence type="predicted"/>